<proteinExistence type="predicted"/>
<feature type="compositionally biased region" description="Pro residues" evidence="1">
    <location>
        <begin position="64"/>
        <end position="79"/>
    </location>
</feature>
<accession>A0A6G1L255</accession>
<reference evidence="2" key="1">
    <citation type="journal article" date="2020" name="Stud. Mycol.">
        <title>101 Dothideomycetes genomes: a test case for predicting lifestyles and emergence of pathogens.</title>
        <authorList>
            <person name="Haridas S."/>
            <person name="Albert R."/>
            <person name="Binder M."/>
            <person name="Bloem J."/>
            <person name="Labutti K."/>
            <person name="Salamov A."/>
            <person name="Andreopoulos B."/>
            <person name="Baker S."/>
            <person name="Barry K."/>
            <person name="Bills G."/>
            <person name="Bluhm B."/>
            <person name="Cannon C."/>
            <person name="Castanera R."/>
            <person name="Culley D."/>
            <person name="Daum C."/>
            <person name="Ezra D."/>
            <person name="Gonzalez J."/>
            <person name="Henrissat B."/>
            <person name="Kuo A."/>
            <person name="Liang C."/>
            <person name="Lipzen A."/>
            <person name="Lutzoni F."/>
            <person name="Magnuson J."/>
            <person name="Mondo S."/>
            <person name="Nolan M."/>
            <person name="Ohm R."/>
            <person name="Pangilinan J."/>
            <person name="Park H.-J."/>
            <person name="Ramirez L."/>
            <person name="Alfaro M."/>
            <person name="Sun H."/>
            <person name="Tritt A."/>
            <person name="Yoshinaga Y."/>
            <person name="Zwiers L.-H."/>
            <person name="Turgeon B."/>
            <person name="Goodwin S."/>
            <person name="Spatafora J."/>
            <person name="Crous P."/>
            <person name="Grigoriev I."/>
        </authorList>
    </citation>
    <scope>NUCLEOTIDE SEQUENCE</scope>
    <source>
        <strain evidence="2">CBS 116005</strain>
    </source>
</reference>
<dbReference type="EMBL" id="ML995867">
    <property type="protein sequence ID" value="KAF2766672.1"/>
    <property type="molecule type" value="Genomic_DNA"/>
</dbReference>
<name>A0A6G1L255_9PEZI</name>
<protein>
    <submittedName>
        <fullName evidence="2">Uncharacterized protein</fullName>
    </submittedName>
</protein>
<evidence type="ECO:0000313" key="2">
    <source>
        <dbReference type="EMBL" id="KAF2766672.1"/>
    </source>
</evidence>
<organism evidence="2 3">
    <name type="scientific">Teratosphaeria nubilosa</name>
    <dbReference type="NCBI Taxonomy" id="161662"/>
    <lineage>
        <taxon>Eukaryota</taxon>
        <taxon>Fungi</taxon>
        <taxon>Dikarya</taxon>
        <taxon>Ascomycota</taxon>
        <taxon>Pezizomycotina</taxon>
        <taxon>Dothideomycetes</taxon>
        <taxon>Dothideomycetidae</taxon>
        <taxon>Mycosphaerellales</taxon>
        <taxon>Teratosphaeriaceae</taxon>
        <taxon>Teratosphaeria</taxon>
    </lineage>
</organism>
<feature type="compositionally biased region" description="Low complexity" evidence="1">
    <location>
        <begin position="52"/>
        <end position="63"/>
    </location>
</feature>
<keyword evidence="3" id="KW-1185">Reference proteome</keyword>
<feature type="region of interest" description="Disordered" evidence="1">
    <location>
        <begin position="1"/>
        <end position="101"/>
    </location>
</feature>
<dbReference type="Proteomes" id="UP000799436">
    <property type="component" value="Unassembled WGS sequence"/>
</dbReference>
<feature type="compositionally biased region" description="Polar residues" evidence="1">
    <location>
        <begin position="33"/>
        <end position="51"/>
    </location>
</feature>
<dbReference type="AlphaFoldDB" id="A0A6G1L255"/>
<feature type="compositionally biased region" description="Polar residues" evidence="1">
    <location>
        <begin position="84"/>
        <end position="101"/>
    </location>
</feature>
<evidence type="ECO:0000256" key="1">
    <source>
        <dbReference type="SAM" id="MobiDB-lite"/>
    </source>
</evidence>
<sequence length="101" mass="10829">MPDPEAETLRAPQQLRRFRHLPSWPRSTGPYRNISSGRTTAHSSSIPSTHQSTISSCTSRSSKPPTPHPPSLSPSPINPPWSSTNPAKPPTTSLAIPSSPA</sequence>
<evidence type="ECO:0000313" key="3">
    <source>
        <dbReference type="Proteomes" id="UP000799436"/>
    </source>
</evidence>
<gene>
    <name evidence="2" type="ORF">EJ03DRAFT_173416</name>
</gene>